<dbReference type="InterPro" id="IPR039776">
    <property type="entry name" value="Pds5"/>
</dbReference>
<evidence type="ECO:0000259" key="4">
    <source>
        <dbReference type="SMART" id="SM00333"/>
    </source>
</evidence>
<feature type="compositionally biased region" description="Basic and acidic residues" evidence="3">
    <location>
        <begin position="56"/>
        <end position="65"/>
    </location>
</feature>
<feature type="region of interest" description="Disordered" evidence="3">
    <location>
        <begin position="207"/>
        <end position="397"/>
    </location>
</feature>
<feature type="domain" description="Tudor" evidence="4">
    <location>
        <begin position="523"/>
        <end position="581"/>
    </location>
</feature>
<feature type="region of interest" description="Disordered" evidence="3">
    <location>
        <begin position="1"/>
        <end position="65"/>
    </location>
</feature>
<name>A0A7S3E4J5_9CHLO</name>
<feature type="compositionally biased region" description="Basic and acidic residues" evidence="3">
    <location>
        <begin position="8"/>
        <end position="22"/>
    </location>
</feature>
<dbReference type="Gene3D" id="2.30.30.140">
    <property type="match status" value="4"/>
</dbReference>
<dbReference type="GO" id="GO:0000785">
    <property type="term" value="C:chromatin"/>
    <property type="evidence" value="ECO:0007669"/>
    <property type="project" value="TreeGrafter"/>
</dbReference>
<dbReference type="AlphaFoldDB" id="A0A7S3E4J5"/>
<dbReference type="InterPro" id="IPR002999">
    <property type="entry name" value="Tudor"/>
</dbReference>
<accession>A0A7S3E4J5</accession>
<gene>
    <name evidence="5" type="ORF">CLAU1311_LOCUS6321</name>
</gene>
<evidence type="ECO:0000313" key="5">
    <source>
        <dbReference type="EMBL" id="CAE0023200.1"/>
    </source>
</evidence>
<dbReference type="CDD" id="cd20404">
    <property type="entry name" value="Tudor_Agenet_AtEML-like"/>
    <property type="match status" value="4"/>
</dbReference>
<dbReference type="GO" id="GO:0007064">
    <property type="term" value="P:mitotic sister chromatid cohesion"/>
    <property type="evidence" value="ECO:0007669"/>
    <property type="project" value="InterPro"/>
</dbReference>
<evidence type="ECO:0000256" key="1">
    <source>
        <dbReference type="ARBA" id="ARBA00004123"/>
    </source>
</evidence>
<feature type="domain" description="Tudor" evidence="4">
    <location>
        <begin position="72"/>
        <end position="130"/>
    </location>
</feature>
<feature type="compositionally biased region" description="Basic residues" evidence="3">
    <location>
        <begin position="306"/>
        <end position="317"/>
    </location>
</feature>
<feature type="compositionally biased region" description="Basic and acidic residues" evidence="3">
    <location>
        <begin position="375"/>
        <end position="385"/>
    </location>
</feature>
<organism evidence="5">
    <name type="scientific">Chloropicon laureae</name>
    <dbReference type="NCBI Taxonomy" id="464258"/>
    <lineage>
        <taxon>Eukaryota</taxon>
        <taxon>Viridiplantae</taxon>
        <taxon>Chlorophyta</taxon>
        <taxon>Chloropicophyceae</taxon>
        <taxon>Chloropicales</taxon>
        <taxon>Chloropicaceae</taxon>
        <taxon>Chloropicon</taxon>
    </lineage>
</organism>
<protein>
    <recommendedName>
        <fullName evidence="4">Tudor domain-containing protein</fullName>
    </recommendedName>
</protein>
<evidence type="ECO:0000256" key="3">
    <source>
        <dbReference type="SAM" id="MobiDB-lite"/>
    </source>
</evidence>
<dbReference type="GO" id="GO:0005634">
    <property type="term" value="C:nucleus"/>
    <property type="evidence" value="ECO:0007669"/>
    <property type="project" value="UniProtKB-SubCell"/>
</dbReference>
<keyword evidence="2" id="KW-0539">Nucleus</keyword>
<dbReference type="GO" id="GO:0006281">
    <property type="term" value="P:DNA repair"/>
    <property type="evidence" value="ECO:0007669"/>
    <property type="project" value="TreeGrafter"/>
</dbReference>
<evidence type="ECO:0000256" key="2">
    <source>
        <dbReference type="ARBA" id="ARBA00023242"/>
    </source>
</evidence>
<dbReference type="SMART" id="SM00333">
    <property type="entry name" value="TUDOR"/>
    <property type="match status" value="4"/>
</dbReference>
<reference evidence="5" key="1">
    <citation type="submission" date="2021-01" db="EMBL/GenBank/DDBJ databases">
        <authorList>
            <person name="Corre E."/>
            <person name="Pelletier E."/>
            <person name="Niang G."/>
            <person name="Scheremetjew M."/>
            <person name="Finn R."/>
            <person name="Kale V."/>
            <person name="Holt S."/>
            <person name="Cochrane G."/>
            <person name="Meng A."/>
            <person name="Brown T."/>
            <person name="Cohen L."/>
        </authorList>
    </citation>
    <scope>NUCLEOTIDE SEQUENCE</scope>
    <source>
        <strain evidence="5">RCC856</strain>
    </source>
</reference>
<dbReference type="PANTHER" id="PTHR12663:SF0">
    <property type="entry name" value="PRECOCIOUS DISSOCIATION OF SISTERS 5, ISOFORM A"/>
    <property type="match status" value="1"/>
</dbReference>
<feature type="domain" description="Tudor" evidence="4">
    <location>
        <begin position="146"/>
        <end position="201"/>
    </location>
</feature>
<sequence length="905" mass="98374">MVHMHGMKTRDRNKHVVHELLKKNQQGRPESEAGPDGSPGGKVELIKSHGPSPSDSVRKRQASDGKQEVIFGPEVVGRKVAIFWRKHSQWFKGKIHRYMDKTQKHFVKYEDGDQAEVNLTRERFQFLTNPRAGAAPNPTYQGCPKGKDAVGHKVKVYWPAMGRWYVGRVKEYDKPTGKHLIAYQDGEQHLVLLRNEAVRFPHMEAKKKAAGLKNNTKSQSVNNNNNNNTKKISNNNNNSMKKSPSGRRGKRGAADHQSMDSSNGKKAKLALMESTSHQHQHSHNYGEASPTSGECKDEASCGDKKQGRKQSVRKARSSRSVLATHDASASRSPASSEDRMEMEEGTSTHSLKENNYGGHAHAHREEASSAEAEAEADRSSDDSLRHIPCPKTPDNDTLCIMERTERHQSEDLAGTTSCEAATTTENEARLAGMEADDGVTATATTPGGAAVEGDATVQMKVELAKAKALKAKEIAARKAEEAAKALAAVAAAQKAEQKQSSTPSAGGAGAGGAGSHRSQGPQGQAAVGWRLGVWSAEGHKYFKGRVVRFDKATGAHEIQYDGGRVATVTLAREKTKWFNKTASVAALTIPRGKAAAAGSGLSSGPGGVAPTQGGRASLAPVDPAVLKSIVGKHIVVHRGHEKLVGKVISHSAHKHKYLILFQDSRHEWSDLKKNNWEVCEAAPSRPAFLPRGMEAVGCRVGVYCPNTEKFLQGQVTNFEPSSGQSLVQYDDGEMTWMNLDKEDLKWFSRKNNKALHPSKSSKLSAKKVQGGSDARIVHDKEAVQIMQRHPEIFSQSADNLQSVEKLDVLSNIHNACGLMTSLEELSARPKSQKGPAGAGALQTVYSIDDVWGAKVISPSDESEEEEAVSTNAYFTAKRALSSRLQVLESILEETSFMEDISSLFD</sequence>
<proteinExistence type="predicted"/>
<feature type="domain" description="Tudor" evidence="4">
    <location>
        <begin position="692"/>
        <end position="750"/>
    </location>
</feature>
<comment type="subcellular location">
    <subcellularLocation>
        <location evidence="1">Nucleus</location>
    </subcellularLocation>
</comment>
<dbReference type="EMBL" id="HBHU01009672">
    <property type="protein sequence ID" value="CAE0023200.1"/>
    <property type="molecule type" value="Transcribed_RNA"/>
</dbReference>
<feature type="compositionally biased region" description="Basic and acidic residues" evidence="3">
    <location>
        <begin position="294"/>
        <end position="305"/>
    </location>
</feature>
<feature type="region of interest" description="Disordered" evidence="3">
    <location>
        <begin position="495"/>
        <end position="524"/>
    </location>
</feature>
<dbReference type="PANTHER" id="PTHR12663">
    <property type="entry name" value="ANDROGEN INDUCED INHIBITOR OF PROLIFERATION AS3 / PDS5-RELATED"/>
    <property type="match status" value="1"/>
</dbReference>
<feature type="compositionally biased region" description="Low complexity" evidence="3">
    <location>
        <begin position="213"/>
        <end position="243"/>
    </location>
</feature>